<comment type="caution">
    <text evidence="1">The sequence shown here is derived from an EMBL/GenBank/DDBJ whole genome shotgun (WGS) entry which is preliminary data.</text>
</comment>
<dbReference type="PANTHER" id="PTHR45757:SF17">
    <property type="entry name" value="MAJOR FACILITATOR SUPERFAMILY (MFS) PROFILE DOMAIN-CONTAINING PROTEIN"/>
    <property type="match status" value="1"/>
</dbReference>
<proteinExistence type="predicted"/>
<dbReference type="OrthoDB" id="2985014at2759"/>
<dbReference type="PANTHER" id="PTHR45757">
    <property type="entry name" value="PROTEIN CBG23364-RELATED"/>
    <property type="match status" value="1"/>
</dbReference>
<protein>
    <submittedName>
        <fullName evidence="1">Uncharacterized protein</fullName>
    </submittedName>
</protein>
<reference evidence="1 2" key="1">
    <citation type="submission" date="2020-08" db="EMBL/GenBank/DDBJ databases">
        <authorList>
            <person name="Koutsovoulos G."/>
            <person name="Danchin GJ E."/>
        </authorList>
    </citation>
    <scope>NUCLEOTIDE SEQUENCE [LARGE SCALE GENOMIC DNA]</scope>
</reference>
<sequence>MRYFISRQYAHFVVAGIQFEKSITLFVSPLIFLLFIRDESSREQWRNVFME</sequence>
<dbReference type="EMBL" id="CAJEWN010000195">
    <property type="protein sequence ID" value="CAD2172141.1"/>
    <property type="molecule type" value="Genomic_DNA"/>
</dbReference>
<name>A0A6V7VD91_MELEN</name>
<dbReference type="AlphaFoldDB" id="A0A6V7VD91"/>
<evidence type="ECO:0000313" key="2">
    <source>
        <dbReference type="Proteomes" id="UP000580250"/>
    </source>
</evidence>
<organism evidence="1 2">
    <name type="scientific">Meloidogyne enterolobii</name>
    <name type="common">Root-knot nematode worm</name>
    <name type="synonym">Meloidogyne mayaguensis</name>
    <dbReference type="NCBI Taxonomy" id="390850"/>
    <lineage>
        <taxon>Eukaryota</taxon>
        <taxon>Metazoa</taxon>
        <taxon>Ecdysozoa</taxon>
        <taxon>Nematoda</taxon>
        <taxon>Chromadorea</taxon>
        <taxon>Rhabditida</taxon>
        <taxon>Tylenchina</taxon>
        <taxon>Tylenchomorpha</taxon>
        <taxon>Tylenchoidea</taxon>
        <taxon>Meloidogynidae</taxon>
        <taxon>Meloidogyninae</taxon>
        <taxon>Meloidogyne</taxon>
    </lineage>
</organism>
<accession>A0A6V7VD91</accession>
<gene>
    <name evidence="1" type="ORF">MENT_LOCUS23680</name>
</gene>
<dbReference type="GO" id="GO:0016020">
    <property type="term" value="C:membrane"/>
    <property type="evidence" value="ECO:0007669"/>
    <property type="project" value="TreeGrafter"/>
</dbReference>
<evidence type="ECO:0000313" key="1">
    <source>
        <dbReference type="EMBL" id="CAD2172141.1"/>
    </source>
</evidence>
<dbReference type="Proteomes" id="UP000580250">
    <property type="component" value="Unassembled WGS sequence"/>
</dbReference>